<dbReference type="RefSeq" id="WP_063706527.1">
    <property type="nucleotide sequence ID" value="NZ_LUUB01000097.1"/>
</dbReference>
<dbReference type="Proteomes" id="UP000076959">
    <property type="component" value="Unassembled WGS sequence"/>
</dbReference>
<accession>A0A176YBB7</accession>
<name>A0A176YBB7_9BRAD</name>
<organism evidence="2 3">
    <name type="scientific">Bradyrhizobium centrolobii</name>
    <dbReference type="NCBI Taxonomy" id="1505087"/>
    <lineage>
        <taxon>Bacteria</taxon>
        <taxon>Pseudomonadati</taxon>
        <taxon>Pseudomonadota</taxon>
        <taxon>Alphaproteobacteria</taxon>
        <taxon>Hyphomicrobiales</taxon>
        <taxon>Nitrobacteraceae</taxon>
        <taxon>Bradyrhizobium</taxon>
    </lineage>
</organism>
<keyword evidence="3" id="KW-1185">Reference proteome</keyword>
<dbReference type="AlphaFoldDB" id="A0A176YBB7"/>
<protein>
    <submittedName>
        <fullName evidence="2">Uncharacterized protein</fullName>
    </submittedName>
</protein>
<proteinExistence type="predicted"/>
<feature type="transmembrane region" description="Helical" evidence="1">
    <location>
        <begin position="93"/>
        <end position="116"/>
    </location>
</feature>
<keyword evidence="1" id="KW-0812">Transmembrane</keyword>
<dbReference type="OrthoDB" id="8447539at2"/>
<keyword evidence="1" id="KW-1133">Transmembrane helix</keyword>
<evidence type="ECO:0000313" key="2">
    <source>
        <dbReference type="EMBL" id="OAF02380.1"/>
    </source>
</evidence>
<evidence type="ECO:0000256" key="1">
    <source>
        <dbReference type="SAM" id="Phobius"/>
    </source>
</evidence>
<comment type="caution">
    <text evidence="2">The sequence shown here is derived from an EMBL/GenBank/DDBJ whole genome shotgun (WGS) entry which is preliminary data.</text>
</comment>
<evidence type="ECO:0000313" key="3">
    <source>
        <dbReference type="Proteomes" id="UP000076959"/>
    </source>
</evidence>
<reference evidence="2 3" key="1">
    <citation type="submission" date="2016-03" db="EMBL/GenBank/DDBJ databases">
        <title>Draft Genome Sequence of the Strain BR 10245 (Bradyrhizobium sp.) isolated from nodules of Centrolobium paraense.</title>
        <authorList>
            <person name="Simoes-Araujo J.L.Sr."/>
            <person name="Barauna A.C."/>
            <person name="Silva K."/>
            <person name="Zilli J.E."/>
        </authorList>
    </citation>
    <scope>NUCLEOTIDE SEQUENCE [LARGE SCALE GENOMIC DNA]</scope>
    <source>
        <strain evidence="2 3">BR 10245</strain>
    </source>
</reference>
<gene>
    <name evidence="2" type="ORF">AYJ54_26950</name>
</gene>
<feature type="transmembrane region" description="Helical" evidence="1">
    <location>
        <begin position="23"/>
        <end position="53"/>
    </location>
</feature>
<keyword evidence="1" id="KW-0472">Membrane</keyword>
<dbReference type="EMBL" id="LUUB01000097">
    <property type="protein sequence ID" value="OAF02380.1"/>
    <property type="molecule type" value="Genomic_DNA"/>
</dbReference>
<feature type="transmembrane region" description="Helical" evidence="1">
    <location>
        <begin position="153"/>
        <end position="179"/>
    </location>
</feature>
<sequence>MALDILPPHADRFRLHPVEPRHVPLFCFALLTVSCALASFALACATPFAAFAVVAAAMLPLRPALLVMTGAWLVNQTIGFGALHYPIDASTIAWGFVIGAAALAATVVSSAVLRALPQNRTPLILALTLICAYAAYELVLFAATPFLGGEMAFTAAIVTRLGLLSAVWLVGLVAACEIVRLINPLGRGRAIST</sequence>
<feature type="transmembrane region" description="Helical" evidence="1">
    <location>
        <begin position="123"/>
        <end position="147"/>
    </location>
</feature>
<dbReference type="STRING" id="1505087.AYJ54_26950"/>